<dbReference type="CDD" id="cd18805">
    <property type="entry name" value="SF2_C_suv3"/>
    <property type="match status" value="1"/>
</dbReference>
<dbReference type="FunFam" id="3.40.50.300:FF:000446">
    <property type="entry name" value="ATP-dependent RNA helicase SUPV3L1, mitochondrial"/>
    <property type="match status" value="1"/>
</dbReference>
<accession>A0A077ZNP9</accession>
<comment type="cofactor">
    <cofactor evidence="1">
        <name>Mn(2+)</name>
        <dbReference type="ChEBI" id="CHEBI:29035"/>
    </cofactor>
</comment>
<dbReference type="GO" id="GO:0003724">
    <property type="term" value="F:RNA helicase activity"/>
    <property type="evidence" value="ECO:0007669"/>
    <property type="project" value="UniProtKB-EC"/>
</dbReference>
<keyword evidence="8 15" id="KW-0347">Helicase</keyword>
<dbReference type="InterPro" id="IPR041082">
    <property type="entry name" value="Suv3_C_1"/>
</dbReference>
<sequence length="712" mass="80259">MWLFNRRAVGYSSLFITRRFISRKSFEDVVVPVAVQSSNVANDVNADFGGEITKQGIAEVLGQFASRTIIRKLSAEYGLGGKFFQQAMASFRRFCQDSAVLPVDLHVTFSDILQSSRHVDDLFPLFLKHARQVFPHLECLEELEKISDLRLPQHWYHEARSLQRKFIFHAGPTNSGKTHQALKCFMSAKTGVYCGPLKLLATEIYHRCNNAGVSCDLITGDERCYGNGHSAGDHISCTVEMLDTGTHYHVAVIDEVQMLRDLQRGWAWTRALLGVHADEVHLCGEPAAVELVKELLQPIDENVNVRMYERMTPLEVMNEPIHSISAVQPGDCIVAFNKNDVFRIAKQVEAEGHNVAMIYGSLPPGTKLAQAQKFNDPDDPCDVLVATDAIGMGLNLSIKRVIFNSLVKVSLNEAGDKELEPITTSQALQIAGRAGRYGTCHSHGQVTTLRSEDLSLLKSLLSRQPEPINKAGLFPTLEQIELFSYYLPKATLSNLLDIFVSLSALDEDHFFMCNIDDLKFLADMIEHVPLALRVRYLFCLAPISRKKPFVCGMFLRYARKFSRGEPLSAEWVQVTLGWPLNLPSKLSDLMHLEEVFDVLDAYLWLGYRFVDMFPDMAQIRAMQLELDVTIRESLERMKMFPSTAAEKHYSVVDRHYVSKTHKQEGAQGASVIESLMRQGLLTPKLVEDIRREIRNEVEVSKKTAHSKGRSKK</sequence>
<dbReference type="FunFam" id="1.20.58.1080:FF:000001">
    <property type="entry name" value="ATP-dependent RNA helicase SUPV3L1, mitochondrial"/>
    <property type="match status" value="1"/>
</dbReference>
<evidence type="ECO:0000256" key="9">
    <source>
        <dbReference type="ARBA" id="ARBA00022840"/>
    </source>
</evidence>
<dbReference type="InterPro" id="IPR055206">
    <property type="entry name" value="DEXQc_SUV3"/>
</dbReference>
<evidence type="ECO:0000256" key="1">
    <source>
        <dbReference type="ARBA" id="ARBA00001936"/>
    </source>
</evidence>
<dbReference type="InterPro" id="IPR022192">
    <property type="entry name" value="SUV3_C"/>
</dbReference>
<dbReference type="Pfam" id="PF18114">
    <property type="entry name" value="Suv3_N"/>
    <property type="match status" value="1"/>
</dbReference>
<evidence type="ECO:0000256" key="4">
    <source>
        <dbReference type="ARBA" id="ARBA00008708"/>
    </source>
</evidence>
<dbReference type="Pfam" id="PF00271">
    <property type="entry name" value="Helicase_C"/>
    <property type="match status" value="1"/>
</dbReference>
<keyword evidence="6" id="KW-0547">Nucleotide-binding</keyword>
<dbReference type="Gene3D" id="1.20.272.40">
    <property type="match status" value="1"/>
</dbReference>
<evidence type="ECO:0000256" key="13">
    <source>
        <dbReference type="ARBA" id="ARBA00069703"/>
    </source>
</evidence>
<dbReference type="PANTHER" id="PTHR12131">
    <property type="entry name" value="ATP-DEPENDENT RNA AND DNA HELICASE"/>
    <property type="match status" value="1"/>
</dbReference>
<dbReference type="EC" id="3.6.4.13" evidence="5"/>
<comment type="similarity">
    <text evidence="4">Belongs to the helicase family.</text>
</comment>
<dbReference type="Proteomes" id="UP000030665">
    <property type="component" value="Unassembled WGS sequence"/>
</dbReference>
<dbReference type="InterPro" id="IPR027417">
    <property type="entry name" value="P-loop_NTPase"/>
</dbReference>
<evidence type="ECO:0000256" key="8">
    <source>
        <dbReference type="ARBA" id="ARBA00022806"/>
    </source>
</evidence>
<reference evidence="15" key="1">
    <citation type="submission" date="2014-01" db="EMBL/GenBank/DDBJ databases">
        <authorList>
            <person name="Aslett M."/>
        </authorList>
    </citation>
    <scope>NUCLEOTIDE SEQUENCE</scope>
</reference>
<feature type="domain" description="Helicase C-terminal" evidence="14">
    <location>
        <begin position="319"/>
        <end position="481"/>
    </location>
</feature>
<dbReference type="InterPro" id="IPR050699">
    <property type="entry name" value="RNA-DNA_Helicase"/>
</dbReference>
<proteinExistence type="inferred from homology"/>
<comment type="catalytic activity">
    <reaction evidence="12">
        <text>ATP + H2O = ADP + phosphate + H(+)</text>
        <dbReference type="Rhea" id="RHEA:13065"/>
        <dbReference type="ChEBI" id="CHEBI:15377"/>
        <dbReference type="ChEBI" id="CHEBI:15378"/>
        <dbReference type="ChEBI" id="CHEBI:30616"/>
        <dbReference type="ChEBI" id="CHEBI:43474"/>
        <dbReference type="ChEBI" id="CHEBI:456216"/>
        <dbReference type="EC" id="3.6.4.13"/>
    </reaction>
</comment>
<evidence type="ECO:0000256" key="2">
    <source>
        <dbReference type="ARBA" id="ARBA00001946"/>
    </source>
</evidence>
<dbReference type="Pfam" id="PF22527">
    <property type="entry name" value="DEXQc_Suv3"/>
    <property type="match status" value="1"/>
</dbReference>
<dbReference type="GO" id="GO:0045025">
    <property type="term" value="C:mitochondrial degradosome"/>
    <property type="evidence" value="ECO:0007669"/>
    <property type="project" value="TreeGrafter"/>
</dbReference>
<comment type="subcellular location">
    <subcellularLocation>
        <location evidence="3">Mitochondrion</location>
    </subcellularLocation>
</comment>
<dbReference type="FunFam" id="3.40.50.300:FF:000269">
    <property type="entry name" value="ATP-dependent RNA helicase SUPV3L1, mitochondrial"/>
    <property type="match status" value="1"/>
</dbReference>
<dbReference type="CDD" id="cd17913">
    <property type="entry name" value="DEXQc_Suv3"/>
    <property type="match status" value="1"/>
</dbReference>
<dbReference type="SMART" id="SM00490">
    <property type="entry name" value="HELICc"/>
    <property type="match status" value="1"/>
</dbReference>
<dbReference type="InterPro" id="IPR044774">
    <property type="entry name" value="Suv3_DEXQc"/>
</dbReference>
<keyword evidence="10" id="KW-0809">Transit peptide</keyword>
<dbReference type="GO" id="GO:0000965">
    <property type="term" value="P:mitochondrial RNA 3'-end processing"/>
    <property type="evidence" value="ECO:0007669"/>
    <property type="project" value="TreeGrafter"/>
</dbReference>
<dbReference type="EMBL" id="HG807013">
    <property type="protein sequence ID" value="CDW60315.1"/>
    <property type="molecule type" value="Genomic_DNA"/>
</dbReference>
<evidence type="ECO:0000256" key="10">
    <source>
        <dbReference type="ARBA" id="ARBA00022946"/>
    </source>
</evidence>
<dbReference type="GO" id="GO:0016787">
    <property type="term" value="F:hydrolase activity"/>
    <property type="evidence" value="ECO:0007669"/>
    <property type="project" value="UniProtKB-KW"/>
</dbReference>
<dbReference type="GO" id="GO:0005524">
    <property type="term" value="F:ATP binding"/>
    <property type="evidence" value="ECO:0007669"/>
    <property type="project" value="UniProtKB-KW"/>
</dbReference>
<dbReference type="InterPro" id="IPR001650">
    <property type="entry name" value="Helicase_C-like"/>
</dbReference>
<dbReference type="Gene3D" id="1.10.1740.140">
    <property type="match status" value="1"/>
</dbReference>
<evidence type="ECO:0000256" key="6">
    <source>
        <dbReference type="ARBA" id="ARBA00022741"/>
    </source>
</evidence>
<evidence type="ECO:0000256" key="5">
    <source>
        <dbReference type="ARBA" id="ARBA00012552"/>
    </source>
</evidence>
<dbReference type="InterPro" id="IPR041453">
    <property type="entry name" value="Suv3_N"/>
</dbReference>
<keyword evidence="9" id="KW-0067">ATP-binding</keyword>
<evidence type="ECO:0000313" key="16">
    <source>
        <dbReference type="Proteomes" id="UP000030665"/>
    </source>
</evidence>
<keyword evidence="7" id="KW-0378">Hydrolase</keyword>
<dbReference type="Gene3D" id="1.20.58.1080">
    <property type="match status" value="1"/>
</dbReference>
<dbReference type="Gene3D" id="3.40.50.300">
    <property type="entry name" value="P-loop containing nucleotide triphosphate hydrolases"/>
    <property type="match status" value="2"/>
</dbReference>
<name>A0A077ZNP9_TRITR</name>
<dbReference type="AlphaFoldDB" id="A0A077ZNP9"/>
<dbReference type="SUPFAM" id="SSF52540">
    <property type="entry name" value="P-loop containing nucleoside triphosphate hydrolases"/>
    <property type="match status" value="1"/>
</dbReference>
<evidence type="ECO:0000259" key="14">
    <source>
        <dbReference type="PROSITE" id="PS51194"/>
    </source>
</evidence>
<dbReference type="OrthoDB" id="6692397at2759"/>
<evidence type="ECO:0000256" key="7">
    <source>
        <dbReference type="ARBA" id="ARBA00022801"/>
    </source>
</evidence>
<keyword evidence="16" id="KW-1185">Reference proteome</keyword>
<dbReference type="STRING" id="36087.A0A077ZNP9"/>
<organism evidence="15 16">
    <name type="scientific">Trichuris trichiura</name>
    <name type="common">Whipworm</name>
    <name type="synonym">Trichocephalus trichiurus</name>
    <dbReference type="NCBI Taxonomy" id="36087"/>
    <lineage>
        <taxon>Eukaryota</taxon>
        <taxon>Metazoa</taxon>
        <taxon>Ecdysozoa</taxon>
        <taxon>Nematoda</taxon>
        <taxon>Enoplea</taxon>
        <taxon>Dorylaimia</taxon>
        <taxon>Trichinellida</taxon>
        <taxon>Trichuridae</taxon>
        <taxon>Trichuris</taxon>
    </lineage>
</organism>
<dbReference type="Pfam" id="PF18147">
    <property type="entry name" value="Suv3_C_1"/>
    <property type="match status" value="1"/>
</dbReference>
<dbReference type="PANTHER" id="PTHR12131:SF1">
    <property type="entry name" value="ATP-DEPENDENT RNA HELICASE SUPV3L1, MITOCHONDRIAL-RELATED"/>
    <property type="match status" value="1"/>
</dbReference>
<evidence type="ECO:0000256" key="11">
    <source>
        <dbReference type="ARBA" id="ARBA00023128"/>
    </source>
</evidence>
<comment type="cofactor">
    <cofactor evidence="2">
        <name>Mg(2+)</name>
        <dbReference type="ChEBI" id="CHEBI:18420"/>
    </cofactor>
</comment>
<evidence type="ECO:0000256" key="3">
    <source>
        <dbReference type="ARBA" id="ARBA00004173"/>
    </source>
</evidence>
<dbReference type="PROSITE" id="PS51194">
    <property type="entry name" value="HELICASE_CTER"/>
    <property type="match status" value="1"/>
</dbReference>
<dbReference type="Pfam" id="PF12513">
    <property type="entry name" value="SUV3_C"/>
    <property type="match status" value="1"/>
</dbReference>
<reference evidence="15" key="2">
    <citation type="submission" date="2014-03" db="EMBL/GenBank/DDBJ databases">
        <title>The whipworm genome and dual-species transcriptomics of an intimate host-pathogen interaction.</title>
        <authorList>
            <person name="Foth B.J."/>
            <person name="Tsai I.J."/>
            <person name="Reid A.J."/>
            <person name="Bancroft A.J."/>
            <person name="Nichol S."/>
            <person name="Tracey A."/>
            <person name="Holroyd N."/>
            <person name="Cotton J.A."/>
            <person name="Stanley E.J."/>
            <person name="Zarowiecki M."/>
            <person name="Liu J.Z."/>
            <person name="Huckvale T."/>
            <person name="Cooper P.J."/>
            <person name="Grencis R.K."/>
            <person name="Berriman M."/>
        </authorList>
    </citation>
    <scope>NUCLEOTIDE SEQUENCE [LARGE SCALE GENOMIC DNA]</scope>
</reference>
<evidence type="ECO:0000256" key="12">
    <source>
        <dbReference type="ARBA" id="ARBA00047984"/>
    </source>
</evidence>
<evidence type="ECO:0000313" key="15">
    <source>
        <dbReference type="EMBL" id="CDW60315.1"/>
    </source>
</evidence>
<gene>
    <name evidence="15" type="ORF">TTRE_0000868201</name>
</gene>
<keyword evidence="11" id="KW-0496">Mitochondrion</keyword>
<protein>
    <recommendedName>
        <fullName evidence="13">ATP-dependent RNA helicase SUV3 homolog, mitochondrial</fullName>
        <ecNumber evidence="5">3.6.4.13</ecNumber>
    </recommendedName>
</protein>